<dbReference type="EMBL" id="CP036495">
    <property type="protein sequence ID" value="UZA68668.1"/>
    <property type="molecule type" value="Genomic_DNA"/>
</dbReference>
<gene>
    <name evidence="1" type="ORF">EZZ81_10705</name>
</gene>
<name>A0AA46ZX40_PSEVI</name>
<evidence type="ECO:0000313" key="2">
    <source>
        <dbReference type="Proteomes" id="UP001163644"/>
    </source>
</evidence>
<sequence>MTDCSTLIMANHPDLLRRLLQHFSEEYTLNDGRTPWFVLRSCVSSPRLTDVYVKNFDPEGCAQVGDSFLDKHTMLADRPQRTYGVSLEQWSQISSSITAVETFAFRDETVSRIQVWPFDPLSLAPEAMKIAVAASYTTLELVREPRIVGAINDLLREYNVQVDPDER</sequence>
<protein>
    <submittedName>
        <fullName evidence="1">Uncharacterized protein</fullName>
    </submittedName>
</protein>
<dbReference type="AlphaFoldDB" id="A0AA46ZX40"/>
<reference evidence="1" key="1">
    <citation type="submission" date="2019-02" db="EMBL/GenBank/DDBJ databases">
        <authorList>
            <person name="Lutz S."/>
            <person name="Schori C."/>
            <person name="Ahrens C.H."/>
            <person name="Gueguen E."/>
        </authorList>
    </citation>
    <scope>NUCLEOTIDE SEQUENCE</scope>
    <source>
        <strain evidence="1">Psy35</strain>
    </source>
</reference>
<organism evidence="1 2">
    <name type="scientific">Pseudomonas viridiflava</name>
    <name type="common">Phytomonas viridiflava</name>
    <dbReference type="NCBI Taxonomy" id="33069"/>
    <lineage>
        <taxon>Bacteria</taxon>
        <taxon>Pseudomonadati</taxon>
        <taxon>Pseudomonadota</taxon>
        <taxon>Gammaproteobacteria</taxon>
        <taxon>Pseudomonadales</taxon>
        <taxon>Pseudomonadaceae</taxon>
        <taxon>Pseudomonas</taxon>
    </lineage>
</organism>
<dbReference type="Proteomes" id="UP001163644">
    <property type="component" value="Chromosome"/>
</dbReference>
<accession>A0AA46ZX40</accession>
<proteinExistence type="predicted"/>
<evidence type="ECO:0000313" key="1">
    <source>
        <dbReference type="EMBL" id="UZA68668.1"/>
    </source>
</evidence>